<dbReference type="KEGG" id="pmet:G4Y79_20280"/>
<name>A0A7S8IDY4_9CHLR</name>
<dbReference type="Gene3D" id="1.20.120.20">
    <property type="entry name" value="Apolipoprotein"/>
    <property type="match status" value="1"/>
</dbReference>
<keyword evidence="1" id="KW-0732">Signal</keyword>
<sequence>MGRSHRRFVSIIAIGILLTFGSALAQIQRCADIVQKAFASVDQFCEQTSRNEACYGNISMEVEPQPTVTDFNFSQTGDIESVGEILSMHLDGMDELKGVWGLALMRVQASLPDSLPGQNATIILFGDVEIEQHAEITENPMQAFYLQTGLGHPRCSEVPQHGLLIQTPEGAREVAFNINGLDIVLGSTVLFQASVEEGMTITPIEGSAVVEMDGKQYPVVAGTQIHIPLNENLEATGTPSLPASYTEEAVNALPIQLLEREIETAPPMPESALQKTLDYLLRGEAPCGTDGLADCDSMLPVVDRIADVATGILWNVVYDPVLNAVVPLSNTLDPVTGAVSDTLEPVADAVSDTLEPVTDAVGDTVSGVTEALPVEETLDNVTEVIEPVTDAIEPVTEAVGDTVEQVTEPITEPVQEVLEPIGDAIAPVGDALEPVGDVVDPIGDALAPVGEALEPVKQITEPVTNVVEPITDVACKPLGGLLNLVITCDED</sequence>
<evidence type="ECO:0000259" key="2">
    <source>
        <dbReference type="Pfam" id="PF15984"/>
    </source>
</evidence>
<gene>
    <name evidence="3" type="ORF">G4Y79_20280</name>
</gene>
<evidence type="ECO:0000313" key="3">
    <source>
        <dbReference type="EMBL" id="QPC82002.1"/>
    </source>
</evidence>
<evidence type="ECO:0000313" key="4">
    <source>
        <dbReference type="Proteomes" id="UP000594468"/>
    </source>
</evidence>
<proteinExistence type="predicted"/>
<dbReference type="Pfam" id="PF15984">
    <property type="entry name" value="Collagen_mid"/>
    <property type="match status" value="1"/>
</dbReference>
<keyword evidence="4" id="KW-1185">Reference proteome</keyword>
<dbReference type="AlphaFoldDB" id="A0A7S8IDY4"/>
<feature type="chain" id="PRO_5033046691" evidence="1">
    <location>
        <begin position="26"/>
        <end position="491"/>
    </location>
</feature>
<accession>A0A7S8IDY4</accession>
<dbReference type="RefSeq" id="WP_195170072.1">
    <property type="nucleotide sequence ID" value="NZ_CP062983.1"/>
</dbReference>
<dbReference type="EMBL" id="CP062983">
    <property type="protein sequence ID" value="QPC82002.1"/>
    <property type="molecule type" value="Genomic_DNA"/>
</dbReference>
<feature type="signal peptide" evidence="1">
    <location>
        <begin position="1"/>
        <end position="25"/>
    </location>
</feature>
<evidence type="ECO:0000256" key="1">
    <source>
        <dbReference type="SAM" id="SignalP"/>
    </source>
</evidence>
<organism evidence="3 4">
    <name type="scientific">Phototrophicus methaneseepsis</name>
    <dbReference type="NCBI Taxonomy" id="2710758"/>
    <lineage>
        <taxon>Bacteria</taxon>
        <taxon>Bacillati</taxon>
        <taxon>Chloroflexota</taxon>
        <taxon>Candidatus Thermofontia</taxon>
        <taxon>Phototrophicales</taxon>
        <taxon>Phototrophicaceae</taxon>
        <taxon>Phototrophicus</taxon>
    </lineage>
</organism>
<reference evidence="3 4" key="1">
    <citation type="submission" date="2020-02" db="EMBL/GenBank/DDBJ databases">
        <authorList>
            <person name="Zheng R.K."/>
            <person name="Sun C.M."/>
        </authorList>
    </citation>
    <scope>NUCLEOTIDE SEQUENCE [LARGE SCALE GENOMIC DNA]</scope>
    <source>
        <strain evidence="4">rifampicinis</strain>
    </source>
</reference>
<protein>
    <submittedName>
        <fullName evidence="3">Collagen-like triple helix repeat-containing protein</fullName>
    </submittedName>
</protein>
<dbReference type="InterPro" id="IPR031929">
    <property type="entry name" value="CLP_mid"/>
</dbReference>
<dbReference type="Proteomes" id="UP000594468">
    <property type="component" value="Chromosome"/>
</dbReference>
<keyword evidence="3" id="KW-0176">Collagen</keyword>
<feature type="domain" description="Bacterial collagen-like protein middle" evidence="2">
    <location>
        <begin position="329"/>
        <end position="451"/>
    </location>
</feature>